<comment type="similarity">
    <text evidence="3">Belongs to the lysine N(6)-hydroxylase/L-ornithine N(5)-oxygenase family.</text>
</comment>
<evidence type="ECO:0000256" key="8">
    <source>
        <dbReference type="ARBA" id="ARBA00023002"/>
    </source>
</evidence>
<keyword evidence="13" id="KW-1185">Reference proteome</keyword>
<keyword evidence="5" id="KW-0285">Flavoprotein</keyword>
<feature type="region of interest" description="Disordered" evidence="11">
    <location>
        <begin position="71"/>
        <end position="92"/>
    </location>
</feature>
<evidence type="ECO:0000256" key="10">
    <source>
        <dbReference type="ARBA" id="ARBA00049248"/>
    </source>
</evidence>
<evidence type="ECO:0000256" key="11">
    <source>
        <dbReference type="SAM" id="MobiDB-lite"/>
    </source>
</evidence>
<dbReference type="AlphaFoldDB" id="M3C910"/>
<dbReference type="GeneID" id="27905397"/>
<dbReference type="PANTHER" id="PTHR38663:SF1">
    <property type="entry name" value="L-ORNITHINE N(5)-MONOOXYGENASE"/>
    <property type="match status" value="1"/>
</dbReference>
<proteinExistence type="inferred from homology"/>
<evidence type="ECO:0000256" key="9">
    <source>
        <dbReference type="ARBA" id="ARBA00047598"/>
    </source>
</evidence>
<protein>
    <recommendedName>
        <fullName evidence="4">L-ornithine N(5)-monooxygenase [NAD(P)H]</fullName>
        <ecNumber evidence="4">1.14.13.196</ecNumber>
    </recommendedName>
</protein>
<accession>M3C910</accession>
<dbReference type="EMBL" id="KB456271">
    <property type="protein sequence ID" value="EMF08350.1"/>
    <property type="molecule type" value="Genomic_DNA"/>
</dbReference>
<keyword evidence="6" id="KW-0274">FAD</keyword>
<dbReference type="Gene3D" id="3.50.50.60">
    <property type="entry name" value="FAD/NAD(P)-binding domain"/>
    <property type="match status" value="1"/>
</dbReference>
<comment type="pathway">
    <text evidence="2">Siderophore biosynthesis.</text>
</comment>
<feature type="compositionally biased region" description="Low complexity" evidence="11">
    <location>
        <begin position="82"/>
        <end position="92"/>
    </location>
</feature>
<dbReference type="SUPFAM" id="SSF51971">
    <property type="entry name" value="Nucleotide-binding domain"/>
    <property type="match status" value="1"/>
</dbReference>
<dbReference type="Pfam" id="PF13434">
    <property type="entry name" value="Lys_Orn_oxgnase"/>
    <property type="match status" value="1"/>
</dbReference>
<evidence type="ECO:0000256" key="5">
    <source>
        <dbReference type="ARBA" id="ARBA00022630"/>
    </source>
</evidence>
<evidence type="ECO:0000256" key="1">
    <source>
        <dbReference type="ARBA" id="ARBA00001974"/>
    </source>
</evidence>
<comment type="catalytic activity">
    <reaction evidence="10">
        <text>L-ornithine + NADH + O2 = N(5)-hydroxy-L-ornithine + NAD(+) + H2O</text>
        <dbReference type="Rhea" id="RHEA:41512"/>
        <dbReference type="ChEBI" id="CHEBI:15377"/>
        <dbReference type="ChEBI" id="CHEBI:15379"/>
        <dbReference type="ChEBI" id="CHEBI:46911"/>
        <dbReference type="ChEBI" id="CHEBI:57540"/>
        <dbReference type="ChEBI" id="CHEBI:57945"/>
        <dbReference type="ChEBI" id="CHEBI:78275"/>
        <dbReference type="EC" id="1.14.13.196"/>
    </reaction>
</comment>
<evidence type="ECO:0000313" key="13">
    <source>
        <dbReference type="Proteomes" id="UP000016931"/>
    </source>
</evidence>
<dbReference type="RefSeq" id="XP_016756471.1">
    <property type="nucleotide sequence ID" value="XM_016908260.1"/>
</dbReference>
<dbReference type="OrthoDB" id="76038at2759"/>
<evidence type="ECO:0000256" key="2">
    <source>
        <dbReference type="ARBA" id="ARBA00004924"/>
    </source>
</evidence>
<sequence length="567" mass="63183">MSTSIRPDSPVSPEKDNPLLPFIYDTIIIGAGPCGLATAARLREHTPSAIFTDEEHHRYHWINKKQAAIKNSKTGQTRLPRRSQSALSSSLQQRKNRTWPSMLVLDSSGDSWMAKWKRLFAVLEIRHLRSPMFFHPDPRDRDGLLEYVHAVGRECECVEIAGCVGRELSKHQLKKRRRRGGGSERAKPAVTIDERDRKDYYIPPADLFQSYCSFIAERYSLQTSDLVQQATVSNIDYDYVPQISPHEKIFTITTSHSIHYSRTAVLAVGAGNAPSIPIPFPQHGCPCACHAFQPIDNPLPARLTSHVETNILVIGGGLTSAQVSDRAIRHGATKVFHIMRGPLKIKPFDVDLSWMGKFRNHEKASFWSADSDAERSELIKSARGGGSITPRFARIVQGHCKTGKLALHTHTTVKKCQYDAVEQAWSIQTEPCIPELEAASIHHVYFATGVASDFEKLPYLQTICEKYPIKGYDGLPALTDDLTWRDDVPLFVTGKFAALRLGPGAGNLEGARVGAERIAWAMQEYLGKDGMGGSCMEEEEEEEEKKLGGEYRYAVGLGSRFESLGLL</sequence>
<keyword evidence="7" id="KW-0521">NADP</keyword>
<comment type="cofactor">
    <cofactor evidence="1">
        <name>FAD</name>
        <dbReference type="ChEBI" id="CHEBI:57692"/>
    </cofactor>
</comment>
<dbReference type="EC" id="1.14.13.196" evidence="4"/>
<dbReference type="InterPro" id="IPR025700">
    <property type="entry name" value="Lys/Orn_oxygenase"/>
</dbReference>
<evidence type="ECO:0000256" key="6">
    <source>
        <dbReference type="ARBA" id="ARBA00022827"/>
    </source>
</evidence>
<name>M3C910_SPHMS</name>
<dbReference type="InterPro" id="IPR036188">
    <property type="entry name" value="FAD/NAD-bd_sf"/>
</dbReference>
<dbReference type="PANTHER" id="PTHR38663">
    <property type="match status" value="1"/>
</dbReference>
<dbReference type="eggNOG" id="ENOG502QPIW">
    <property type="taxonomic scope" value="Eukaryota"/>
</dbReference>
<evidence type="ECO:0000313" key="12">
    <source>
        <dbReference type="EMBL" id="EMF08350.1"/>
    </source>
</evidence>
<comment type="catalytic activity">
    <reaction evidence="9">
        <text>L-ornithine + NADPH + O2 = N(5)-hydroxy-L-ornithine + NADP(+) + H2O</text>
        <dbReference type="Rhea" id="RHEA:41508"/>
        <dbReference type="ChEBI" id="CHEBI:15377"/>
        <dbReference type="ChEBI" id="CHEBI:15379"/>
        <dbReference type="ChEBI" id="CHEBI:46911"/>
        <dbReference type="ChEBI" id="CHEBI:57783"/>
        <dbReference type="ChEBI" id="CHEBI:58349"/>
        <dbReference type="ChEBI" id="CHEBI:78275"/>
        <dbReference type="EC" id="1.14.13.196"/>
    </reaction>
</comment>
<evidence type="ECO:0000256" key="3">
    <source>
        <dbReference type="ARBA" id="ARBA00007588"/>
    </source>
</evidence>
<gene>
    <name evidence="12" type="ORF">SEPMUDRAFT_166817</name>
</gene>
<keyword evidence="8" id="KW-0560">Oxidoreductase</keyword>
<evidence type="ECO:0000256" key="7">
    <source>
        <dbReference type="ARBA" id="ARBA00022857"/>
    </source>
</evidence>
<dbReference type="GO" id="GO:0016491">
    <property type="term" value="F:oxidoreductase activity"/>
    <property type="evidence" value="ECO:0007669"/>
    <property type="project" value="UniProtKB-KW"/>
</dbReference>
<dbReference type="SUPFAM" id="SSF51905">
    <property type="entry name" value="FAD/NAD(P)-binding domain"/>
    <property type="match status" value="1"/>
</dbReference>
<evidence type="ECO:0000256" key="4">
    <source>
        <dbReference type="ARBA" id="ARBA00012881"/>
    </source>
</evidence>
<dbReference type="Proteomes" id="UP000016931">
    <property type="component" value="Unassembled WGS sequence"/>
</dbReference>
<reference evidence="12 13" key="1">
    <citation type="journal article" date="2012" name="PLoS Pathog.">
        <title>Diverse lifestyles and strategies of plant pathogenesis encoded in the genomes of eighteen Dothideomycetes fungi.</title>
        <authorList>
            <person name="Ohm R.A."/>
            <person name="Feau N."/>
            <person name="Henrissat B."/>
            <person name="Schoch C.L."/>
            <person name="Horwitz B.A."/>
            <person name="Barry K.W."/>
            <person name="Condon B.J."/>
            <person name="Copeland A.C."/>
            <person name="Dhillon B."/>
            <person name="Glaser F."/>
            <person name="Hesse C.N."/>
            <person name="Kosti I."/>
            <person name="LaButti K."/>
            <person name="Lindquist E.A."/>
            <person name="Lucas S."/>
            <person name="Salamov A.A."/>
            <person name="Bradshaw R.E."/>
            <person name="Ciuffetti L."/>
            <person name="Hamelin R.C."/>
            <person name="Kema G.H.J."/>
            <person name="Lawrence C."/>
            <person name="Scott J.A."/>
            <person name="Spatafora J.W."/>
            <person name="Turgeon B.G."/>
            <person name="de Wit P.J.G.M."/>
            <person name="Zhong S."/>
            <person name="Goodwin S.B."/>
            <person name="Grigoriev I.V."/>
        </authorList>
    </citation>
    <scope>NUCLEOTIDE SEQUENCE [LARGE SCALE GENOMIC DNA]</scope>
    <source>
        <strain evidence="12 13">SO2202</strain>
    </source>
</reference>
<organism evidence="12 13">
    <name type="scientific">Sphaerulina musiva (strain SO2202)</name>
    <name type="common">Poplar stem canker fungus</name>
    <name type="synonym">Septoria musiva</name>
    <dbReference type="NCBI Taxonomy" id="692275"/>
    <lineage>
        <taxon>Eukaryota</taxon>
        <taxon>Fungi</taxon>
        <taxon>Dikarya</taxon>
        <taxon>Ascomycota</taxon>
        <taxon>Pezizomycotina</taxon>
        <taxon>Dothideomycetes</taxon>
        <taxon>Dothideomycetidae</taxon>
        <taxon>Mycosphaerellales</taxon>
        <taxon>Mycosphaerellaceae</taxon>
        <taxon>Sphaerulina</taxon>
    </lineage>
</organism>
<dbReference type="OMA" id="KHGRKMN"/>
<dbReference type="HOGENOM" id="CLU_014633_1_1_1"/>